<proteinExistence type="predicted"/>
<name>A0A248LEE4_9NEIS</name>
<evidence type="ECO:0000313" key="3">
    <source>
        <dbReference type="EMBL" id="MCG9026581.1"/>
    </source>
</evidence>
<dbReference type="InterPro" id="IPR001763">
    <property type="entry name" value="Rhodanese-like_dom"/>
</dbReference>
<accession>A0A248LEE4</accession>
<dbReference type="PANTHER" id="PTHR43031:SF17">
    <property type="entry name" value="SULFURTRANSFERASE YTWF-RELATED"/>
    <property type="match status" value="1"/>
</dbReference>
<dbReference type="EMBL" id="CP022115">
    <property type="protein sequence ID" value="ASJ22844.1"/>
    <property type="molecule type" value="Genomic_DNA"/>
</dbReference>
<dbReference type="RefSeq" id="WP_088859766.1">
    <property type="nucleotide sequence ID" value="NZ_CP022115.1"/>
</dbReference>
<dbReference type="SUPFAM" id="SSF52821">
    <property type="entry name" value="Rhodanese/Cell cycle control phosphatase"/>
    <property type="match status" value="1"/>
</dbReference>
<reference evidence="2" key="1">
    <citation type="journal article" date="2017" name="J. Antimicrob. Chemother.">
        <title>Emergence and genomic analysis of MDR Laribacter hongkongensis strain HLGZ1 from Guangzhou, China.</title>
        <authorList>
            <person name="Wu H.K."/>
            <person name="Chen J.H."/>
            <person name="Yang L."/>
            <person name="Li A.R."/>
            <person name="Su D.H."/>
            <person name="Lin Y.P."/>
            <person name="Chen D.Q."/>
        </authorList>
    </citation>
    <scope>NUCLEOTIDE SEQUENCE</scope>
    <source>
        <strain evidence="2">HLGZ1</strain>
    </source>
</reference>
<dbReference type="Proteomes" id="UP000197424">
    <property type="component" value="Chromosome"/>
</dbReference>
<organism evidence="2 4">
    <name type="scientific">Laribacter hongkongensis</name>
    <dbReference type="NCBI Taxonomy" id="168471"/>
    <lineage>
        <taxon>Bacteria</taxon>
        <taxon>Pseudomonadati</taxon>
        <taxon>Pseudomonadota</taxon>
        <taxon>Betaproteobacteria</taxon>
        <taxon>Neisseriales</taxon>
        <taxon>Aquaspirillaceae</taxon>
        <taxon>Laribacter</taxon>
    </lineage>
</organism>
<dbReference type="EMBL" id="JAJAXM010000022">
    <property type="protein sequence ID" value="MCG9026581.1"/>
    <property type="molecule type" value="Genomic_DNA"/>
</dbReference>
<reference evidence="4" key="2">
    <citation type="submission" date="2017-06" db="EMBL/GenBank/DDBJ databases">
        <title>Whole genome sequence of Laribacter hongkongensis LHGZ1.</title>
        <authorList>
            <person name="Chen D."/>
            <person name="Wu H."/>
            <person name="Chen J."/>
        </authorList>
    </citation>
    <scope>NUCLEOTIDE SEQUENCE [LARGE SCALE GENOMIC DNA]</scope>
    <source>
        <strain evidence="4">LHGZ1</strain>
    </source>
</reference>
<evidence type="ECO:0000313" key="2">
    <source>
        <dbReference type="EMBL" id="ASJ22844.1"/>
    </source>
</evidence>
<dbReference type="InterPro" id="IPR050229">
    <property type="entry name" value="GlpE_sulfurtransferase"/>
</dbReference>
<dbReference type="AlphaFoldDB" id="A0A248LEE4"/>
<evidence type="ECO:0000313" key="5">
    <source>
        <dbReference type="Proteomes" id="UP001200247"/>
    </source>
</evidence>
<dbReference type="Proteomes" id="UP001200247">
    <property type="component" value="Unassembled WGS sequence"/>
</dbReference>
<dbReference type="SMART" id="SM00450">
    <property type="entry name" value="RHOD"/>
    <property type="match status" value="1"/>
</dbReference>
<protein>
    <submittedName>
        <fullName evidence="2">Rhodanese domain-containing protein</fullName>
    </submittedName>
    <submittedName>
        <fullName evidence="3">Sulfurtransferase</fullName>
    </submittedName>
</protein>
<dbReference type="PROSITE" id="PS50206">
    <property type="entry name" value="RHODANESE_3"/>
    <property type="match status" value="1"/>
</dbReference>
<sequence length="107" mass="11686">MRTVSVRELADWLADAGRPAPCLVDIREPWETALACLPGCVALPMAELPIRQAELPDDQPIVVICHHGVRSHYAALWLEEAGFGDVASLQGGLDAWSAEIDPDLPRY</sequence>
<evidence type="ECO:0000313" key="4">
    <source>
        <dbReference type="Proteomes" id="UP000197424"/>
    </source>
</evidence>
<reference evidence="2" key="3">
    <citation type="submission" date="2017-06" db="EMBL/GenBank/DDBJ databases">
        <authorList>
            <person name="Kim H.J."/>
            <person name="Triplett B.A."/>
        </authorList>
    </citation>
    <scope>NUCLEOTIDE SEQUENCE</scope>
    <source>
        <strain evidence="2">HLGZ1</strain>
    </source>
</reference>
<dbReference type="OrthoDB" id="9811849at2"/>
<dbReference type="InterPro" id="IPR036873">
    <property type="entry name" value="Rhodanese-like_dom_sf"/>
</dbReference>
<dbReference type="PANTHER" id="PTHR43031">
    <property type="entry name" value="FAD-DEPENDENT OXIDOREDUCTASE"/>
    <property type="match status" value="1"/>
</dbReference>
<gene>
    <name evidence="3" type="ORF">LH440_11870</name>
    <name evidence="2" type="ORF">LHGZ1_0013</name>
</gene>
<dbReference type="Gene3D" id="3.40.250.10">
    <property type="entry name" value="Rhodanese-like domain"/>
    <property type="match status" value="1"/>
</dbReference>
<evidence type="ECO:0000259" key="1">
    <source>
        <dbReference type="PROSITE" id="PS50206"/>
    </source>
</evidence>
<feature type="domain" description="Rhodanese" evidence="1">
    <location>
        <begin position="17"/>
        <end position="105"/>
    </location>
</feature>
<dbReference type="Pfam" id="PF00581">
    <property type="entry name" value="Rhodanese"/>
    <property type="match status" value="1"/>
</dbReference>
<reference evidence="3 5" key="4">
    <citation type="submission" date="2021-10" db="EMBL/GenBank/DDBJ databases">
        <title>Whole-genome sequencing analysis of Laribacter hongkongensis: virulence gene profiles, carbohydrate-active enzyme prediction, and antimicrobial resistance characterization.</title>
        <authorList>
            <person name="Yuan P."/>
            <person name="Zhan Y."/>
            <person name="Chen D."/>
        </authorList>
    </citation>
    <scope>NUCLEOTIDE SEQUENCE [LARGE SCALE GENOMIC DNA]</scope>
    <source>
        <strain evidence="3 5">W67</strain>
    </source>
</reference>